<feature type="compositionally biased region" description="Basic and acidic residues" evidence="1">
    <location>
        <begin position="33"/>
        <end position="55"/>
    </location>
</feature>
<feature type="compositionally biased region" description="Low complexity" evidence="1">
    <location>
        <begin position="103"/>
        <end position="114"/>
    </location>
</feature>
<feature type="compositionally biased region" description="Basic and acidic residues" evidence="1">
    <location>
        <begin position="62"/>
        <end position="71"/>
    </location>
</feature>
<gene>
    <name evidence="3" type="ORF">Pla163_16150</name>
</gene>
<sequence precursor="true">MKNLIIAACAATLLAIGADTADAQRRTAVGPDGGRRPVLVKENEGARPARAERPGARAAGALRDKHSAMRDKARRAGVRPGNGRGIGHNGMGGTLTSPRAKVPQRPAGPRVRGAAAGGHKAGGGVERLRRAGLDERIGERLRGARIERARRGAAAAGARERAATEKSSKAPATRPVRRR</sequence>
<feature type="chain" id="PRO_5022075012" evidence="2">
    <location>
        <begin position="24"/>
        <end position="179"/>
    </location>
</feature>
<feature type="compositionally biased region" description="Gly residues" evidence="1">
    <location>
        <begin position="80"/>
        <end position="93"/>
    </location>
</feature>
<keyword evidence="2" id="KW-0732">Signal</keyword>
<keyword evidence="4" id="KW-1185">Reference proteome</keyword>
<feature type="region of interest" description="Disordered" evidence="1">
    <location>
        <begin position="27"/>
        <end position="123"/>
    </location>
</feature>
<dbReference type="RefSeq" id="WP_145186176.1">
    <property type="nucleotide sequence ID" value="NZ_CP036290.1"/>
</dbReference>
<dbReference type="AlphaFoldDB" id="A0A518CZ85"/>
<proteinExistence type="predicted"/>
<evidence type="ECO:0000313" key="4">
    <source>
        <dbReference type="Proteomes" id="UP000319342"/>
    </source>
</evidence>
<feature type="compositionally biased region" description="Basic and acidic residues" evidence="1">
    <location>
        <begin position="158"/>
        <end position="168"/>
    </location>
</feature>
<feature type="signal peptide" evidence="2">
    <location>
        <begin position="1"/>
        <end position="23"/>
    </location>
</feature>
<accession>A0A518CZ85</accession>
<dbReference type="Proteomes" id="UP000319342">
    <property type="component" value="Chromosome"/>
</dbReference>
<protein>
    <submittedName>
        <fullName evidence="3">Uncharacterized protein</fullName>
    </submittedName>
</protein>
<dbReference type="EMBL" id="CP036290">
    <property type="protein sequence ID" value="QDU84505.1"/>
    <property type="molecule type" value="Genomic_DNA"/>
</dbReference>
<evidence type="ECO:0000256" key="2">
    <source>
        <dbReference type="SAM" id="SignalP"/>
    </source>
</evidence>
<evidence type="ECO:0000313" key="3">
    <source>
        <dbReference type="EMBL" id="QDU84505.1"/>
    </source>
</evidence>
<feature type="region of interest" description="Disordered" evidence="1">
    <location>
        <begin position="145"/>
        <end position="179"/>
    </location>
</feature>
<name>A0A518CZ85_9BACT</name>
<reference evidence="3 4" key="1">
    <citation type="submission" date="2019-02" db="EMBL/GenBank/DDBJ databases">
        <title>Deep-cultivation of Planctomycetes and their phenomic and genomic characterization uncovers novel biology.</title>
        <authorList>
            <person name="Wiegand S."/>
            <person name="Jogler M."/>
            <person name="Boedeker C."/>
            <person name="Pinto D."/>
            <person name="Vollmers J."/>
            <person name="Rivas-Marin E."/>
            <person name="Kohn T."/>
            <person name="Peeters S.H."/>
            <person name="Heuer A."/>
            <person name="Rast P."/>
            <person name="Oberbeckmann S."/>
            <person name="Bunk B."/>
            <person name="Jeske O."/>
            <person name="Meyerdierks A."/>
            <person name="Storesund J.E."/>
            <person name="Kallscheuer N."/>
            <person name="Luecker S."/>
            <person name="Lage O.M."/>
            <person name="Pohl T."/>
            <person name="Merkel B.J."/>
            <person name="Hornburger P."/>
            <person name="Mueller R.-W."/>
            <person name="Bruemmer F."/>
            <person name="Labrenz M."/>
            <person name="Spormann A.M."/>
            <person name="Op den Camp H."/>
            <person name="Overmann J."/>
            <person name="Amann R."/>
            <person name="Jetten M.S.M."/>
            <person name="Mascher T."/>
            <person name="Medema M.H."/>
            <person name="Devos D.P."/>
            <person name="Kaster A.-K."/>
            <person name="Ovreas L."/>
            <person name="Rohde M."/>
            <person name="Galperin M.Y."/>
            <person name="Jogler C."/>
        </authorList>
    </citation>
    <scope>NUCLEOTIDE SEQUENCE [LARGE SCALE GENOMIC DNA]</scope>
    <source>
        <strain evidence="3 4">Pla163</strain>
    </source>
</reference>
<organism evidence="3 4">
    <name type="scientific">Rohdeia mirabilis</name>
    <dbReference type="NCBI Taxonomy" id="2528008"/>
    <lineage>
        <taxon>Bacteria</taxon>
        <taxon>Pseudomonadati</taxon>
        <taxon>Planctomycetota</taxon>
        <taxon>Planctomycetia</taxon>
        <taxon>Planctomycetia incertae sedis</taxon>
        <taxon>Rohdeia</taxon>
    </lineage>
</organism>
<evidence type="ECO:0000256" key="1">
    <source>
        <dbReference type="SAM" id="MobiDB-lite"/>
    </source>
</evidence>